<dbReference type="Proteomes" id="UP000464507">
    <property type="component" value="Chromosome"/>
</dbReference>
<evidence type="ECO:0000313" key="2">
    <source>
        <dbReference type="EMBL" id="QHO70063.1"/>
    </source>
</evidence>
<proteinExistence type="predicted"/>
<name>A0A7L5AHL7_9MICO</name>
<evidence type="ECO:0000259" key="1">
    <source>
        <dbReference type="Pfam" id="PF00768"/>
    </source>
</evidence>
<gene>
    <name evidence="2" type="ORF">BHD05_10820</name>
</gene>
<evidence type="ECO:0000313" key="3">
    <source>
        <dbReference type="Proteomes" id="UP000464507"/>
    </source>
</evidence>
<keyword evidence="3" id="KW-1185">Reference proteome</keyword>
<dbReference type="GO" id="GO:0006508">
    <property type="term" value="P:proteolysis"/>
    <property type="evidence" value="ECO:0007669"/>
    <property type="project" value="InterPro"/>
</dbReference>
<dbReference type="RefSeq" id="WP_161886444.1">
    <property type="nucleotide sequence ID" value="NZ_CP017146.1"/>
</dbReference>
<dbReference type="KEGG" id="mant:BHD05_10820"/>
<dbReference type="SUPFAM" id="SSF56601">
    <property type="entry name" value="beta-lactamase/transpeptidase-like"/>
    <property type="match status" value="1"/>
</dbReference>
<dbReference type="OrthoDB" id="5241551at2"/>
<dbReference type="EMBL" id="CP017146">
    <property type="protein sequence ID" value="QHO70063.1"/>
    <property type="molecule type" value="Genomic_DNA"/>
</dbReference>
<dbReference type="Pfam" id="PF00768">
    <property type="entry name" value="Peptidase_S11"/>
    <property type="match status" value="1"/>
</dbReference>
<dbReference type="AlphaFoldDB" id="A0A7L5AHL7"/>
<protein>
    <recommendedName>
        <fullName evidence="1">Peptidase S11 D-alanyl-D-alanine carboxypeptidase A N-terminal domain-containing protein</fullName>
    </recommendedName>
</protein>
<dbReference type="InterPro" id="IPR001967">
    <property type="entry name" value="Peptidase_S11_N"/>
</dbReference>
<sequence>MSTPRRSVLLRRRVAAVVIVAVVAAGGVYLPMTLTAPIGPASASIDPFEAPVRDAAALAFPGVGASGISAVGFDGVLASSGSDKALPIASISKVISTLVVLDAKPLAVGEDGPSIVFSQADVELYGKYQRVGGIVEPVTGGLSMSQRDLLEVVLVSSANNYAESLVGWAFGSQAAFVDATASWLTARGFNSTVIVEPTGMSPRNVSSVPDLLRIAKLALENPVVADIVASTTVDVPYIGILKNTNKLLGVESIDGIKTGTLEEAGSCLLFSTEYTVGSSVVTVVGVVLGGENRESLEVAIRSLVDGIGAQFHEVPLAEQGEVFASYSTDWGESANAVAAETSSVLVWSDTPVSGAVRVQPIVTAARGDTIGEVVFTVGDSQVTVPLVLDAGIADPGPWWRLFNPFELLPDGEGKSDRALSTLFTGPWI</sequence>
<dbReference type="Gene3D" id="3.40.710.10">
    <property type="entry name" value="DD-peptidase/beta-lactamase superfamily"/>
    <property type="match status" value="1"/>
</dbReference>
<accession>A0A7L5AHL7</accession>
<dbReference type="GO" id="GO:0009002">
    <property type="term" value="F:serine-type D-Ala-D-Ala carboxypeptidase activity"/>
    <property type="evidence" value="ECO:0007669"/>
    <property type="project" value="InterPro"/>
</dbReference>
<dbReference type="InterPro" id="IPR012338">
    <property type="entry name" value="Beta-lactam/transpept-like"/>
</dbReference>
<organism evidence="2 3">
    <name type="scientific">Marisediminicola antarctica</name>
    <dbReference type="NCBI Taxonomy" id="674079"/>
    <lineage>
        <taxon>Bacteria</taxon>
        <taxon>Bacillati</taxon>
        <taxon>Actinomycetota</taxon>
        <taxon>Actinomycetes</taxon>
        <taxon>Micrococcales</taxon>
        <taxon>Microbacteriaceae</taxon>
        <taxon>Marisediminicola</taxon>
    </lineage>
</organism>
<feature type="domain" description="Peptidase S11 D-alanyl-D-alanine carboxypeptidase A N-terminal" evidence="1">
    <location>
        <begin position="76"/>
        <end position="284"/>
    </location>
</feature>
<reference evidence="2 3" key="1">
    <citation type="submission" date="2016-09" db="EMBL/GenBank/DDBJ databases">
        <title>Complete genome sequence of microbes from the polar regions.</title>
        <authorList>
            <person name="Liao L."/>
            <person name="Chen B."/>
        </authorList>
    </citation>
    <scope>NUCLEOTIDE SEQUENCE [LARGE SCALE GENOMIC DNA]</scope>
    <source>
        <strain evidence="2 3">ZS314</strain>
    </source>
</reference>